<organism evidence="1 2">
    <name type="scientific">Araneus ventricosus</name>
    <name type="common">Orbweaver spider</name>
    <name type="synonym">Epeira ventricosa</name>
    <dbReference type="NCBI Taxonomy" id="182803"/>
    <lineage>
        <taxon>Eukaryota</taxon>
        <taxon>Metazoa</taxon>
        <taxon>Ecdysozoa</taxon>
        <taxon>Arthropoda</taxon>
        <taxon>Chelicerata</taxon>
        <taxon>Arachnida</taxon>
        <taxon>Araneae</taxon>
        <taxon>Araneomorphae</taxon>
        <taxon>Entelegynae</taxon>
        <taxon>Araneoidea</taxon>
        <taxon>Araneidae</taxon>
        <taxon>Araneus</taxon>
    </lineage>
</organism>
<comment type="caution">
    <text evidence="1">The sequence shown here is derived from an EMBL/GenBank/DDBJ whole genome shotgun (WGS) entry which is preliminary data.</text>
</comment>
<gene>
    <name evidence="1" type="ORF">AVEN_149648_1</name>
</gene>
<sequence>MGNTIIVDKDPIVANPNQLFHRIACVVKSADDHVGCLRYELAPYSQSLFEDVGLRAGKKSDINKVIDKMCKISNKLPENLNMFSMVEIFCTDYIGPAQQRMVMCASSSTSPGVEG</sequence>
<name>A0A4Y2LTE3_ARAVE</name>
<proteinExistence type="predicted"/>
<dbReference type="OrthoDB" id="6760986at2759"/>
<keyword evidence="2" id="KW-1185">Reference proteome</keyword>
<accession>A0A4Y2LTE3</accession>
<dbReference type="Proteomes" id="UP000499080">
    <property type="component" value="Unassembled WGS sequence"/>
</dbReference>
<reference evidence="1 2" key="1">
    <citation type="journal article" date="2019" name="Sci. Rep.">
        <title>Orb-weaving spider Araneus ventricosus genome elucidates the spidroin gene catalogue.</title>
        <authorList>
            <person name="Kono N."/>
            <person name="Nakamura H."/>
            <person name="Ohtoshi R."/>
            <person name="Moran D.A.P."/>
            <person name="Shinohara A."/>
            <person name="Yoshida Y."/>
            <person name="Fujiwara M."/>
            <person name="Mori M."/>
            <person name="Tomita M."/>
            <person name="Arakawa K."/>
        </authorList>
    </citation>
    <scope>NUCLEOTIDE SEQUENCE [LARGE SCALE GENOMIC DNA]</scope>
</reference>
<dbReference type="AlphaFoldDB" id="A0A4Y2LTE3"/>
<evidence type="ECO:0000313" key="2">
    <source>
        <dbReference type="Proteomes" id="UP000499080"/>
    </source>
</evidence>
<dbReference type="EMBL" id="BGPR01006248">
    <property type="protein sequence ID" value="GBN17370.1"/>
    <property type="molecule type" value="Genomic_DNA"/>
</dbReference>
<evidence type="ECO:0000313" key="1">
    <source>
        <dbReference type="EMBL" id="GBN17370.1"/>
    </source>
</evidence>
<protein>
    <submittedName>
        <fullName evidence="1">Uncharacterized protein</fullName>
    </submittedName>
</protein>